<dbReference type="Gene3D" id="3.90.550.10">
    <property type="entry name" value="Spore Coat Polysaccharide Biosynthesis Protein SpsA, Chain A"/>
    <property type="match status" value="1"/>
</dbReference>
<evidence type="ECO:0000259" key="2">
    <source>
        <dbReference type="Pfam" id="PF00535"/>
    </source>
</evidence>
<dbReference type="EMBL" id="PDOD01000003">
    <property type="protein sequence ID" value="PYZ92541.1"/>
    <property type="molecule type" value="Genomic_DNA"/>
</dbReference>
<proteinExistence type="inferred from homology"/>
<dbReference type="AlphaFoldDB" id="A0A323TBA2"/>
<protein>
    <submittedName>
        <fullName evidence="3">Glycosyl transferase</fullName>
    </submittedName>
</protein>
<keyword evidence="3" id="KW-0808">Transferase</keyword>
<dbReference type="InterPro" id="IPR001173">
    <property type="entry name" value="Glyco_trans_2-like"/>
</dbReference>
<evidence type="ECO:0000256" key="1">
    <source>
        <dbReference type="ARBA" id="ARBA00006739"/>
    </source>
</evidence>
<comment type="caution">
    <text evidence="3">The sequence shown here is derived from an EMBL/GenBank/DDBJ whole genome shotgun (WGS) entry which is preliminary data.</text>
</comment>
<sequence>MKSVEINNPVVSVITPSYNSAQYISETINSVLAQTYPDWEMIIVDDCSKDQTVQIIKDFQRKDNRIKLIQLEKNQGAAVARNTAIRASQGRFLAFLDSDDQWMPEKLEKQRHFMESNEIAFSFTQYVTIDEAGNRIGLGDEIPERIKYNQLIKRNMIGCLTVMLDKEKIGEIEMVNIRTRQDYVLWLDLCKRGYIAYSMKEPLALYRRQEQSISSNKMAMAKQNWKVYRQIEQLSLMKSSWYFLHYIFYKLKKYGKK</sequence>
<accession>A0A323TBA2</accession>
<evidence type="ECO:0000313" key="3">
    <source>
        <dbReference type="EMBL" id="PYZ92541.1"/>
    </source>
</evidence>
<organism evidence="3 4">
    <name type="scientific">Salipaludibacillus keqinensis</name>
    <dbReference type="NCBI Taxonomy" id="2045207"/>
    <lineage>
        <taxon>Bacteria</taxon>
        <taxon>Bacillati</taxon>
        <taxon>Bacillota</taxon>
        <taxon>Bacilli</taxon>
        <taxon>Bacillales</taxon>
        <taxon>Bacillaceae</taxon>
    </lineage>
</organism>
<keyword evidence="4" id="KW-1185">Reference proteome</keyword>
<dbReference type="Proteomes" id="UP000248214">
    <property type="component" value="Unassembled WGS sequence"/>
</dbReference>
<dbReference type="PANTHER" id="PTHR22916">
    <property type="entry name" value="GLYCOSYLTRANSFERASE"/>
    <property type="match status" value="1"/>
</dbReference>
<dbReference type="SUPFAM" id="SSF53448">
    <property type="entry name" value="Nucleotide-diphospho-sugar transferases"/>
    <property type="match status" value="1"/>
</dbReference>
<dbReference type="Pfam" id="PF00535">
    <property type="entry name" value="Glycos_transf_2"/>
    <property type="match status" value="1"/>
</dbReference>
<dbReference type="OrthoDB" id="9785185at2"/>
<dbReference type="PANTHER" id="PTHR22916:SF3">
    <property type="entry name" value="UDP-GLCNAC:BETAGAL BETA-1,3-N-ACETYLGLUCOSAMINYLTRANSFERASE-LIKE PROTEIN 1"/>
    <property type="match status" value="1"/>
</dbReference>
<name>A0A323TBA2_9BACI</name>
<evidence type="ECO:0000313" key="4">
    <source>
        <dbReference type="Proteomes" id="UP000248214"/>
    </source>
</evidence>
<reference evidence="3 4" key="1">
    <citation type="submission" date="2017-10" db="EMBL/GenBank/DDBJ databases">
        <title>Bacillus sp. nov., a halophilic bacterium isolated from a Keqin Lake.</title>
        <authorList>
            <person name="Wang H."/>
        </authorList>
    </citation>
    <scope>NUCLEOTIDE SEQUENCE [LARGE SCALE GENOMIC DNA]</scope>
    <source>
        <strain evidence="3 4">KQ-12</strain>
    </source>
</reference>
<comment type="similarity">
    <text evidence="1">Belongs to the glycosyltransferase 2 family.</text>
</comment>
<dbReference type="CDD" id="cd00761">
    <property type="entry name" value="Glyco_tranf_GTA_type"/>
    <property type="match status" value="1"/>
</dbReference>
<dbReference type="GO" id="GO:0016758">
    <property type="term" value="F:hexosyltransferase activity"/>
    <property type="evidence" value="ECO:0007669"/>
    <property type="project" value="UniProtKB-ARBA"/>
</dbReference>
<feature type="domain" description="Glycosyltransferase 2-like" evidence="2">
    <location>
        <begin position="12"/>
        <end position="151"/>
    </location>
</feature>
<dbReference type="InterPro" id="IPR029044">
    <property type="entry name" value="Nucleotide-diphossugar_trans"/>
</dbReference>
<gene>
    <name evidence="3" type="ORF">CR194_12790</name>
</gene>
<dbReference type="FunFam" id="3.90.550.10:FF:000130">
    <property type="entry name" value="Family 2 glycosyl transferase"/>
    <property type="match status" value="1"/>
</dbReference>
<dbReference type="RefSeq" id="WP_110610092.1">
    <property type="nucleotide sequence ID" value="NZ_PDOD01000003.1"/>
</dbReference>